<reference evidence="2 3" key="1">
    <citation type="submission" date="2015-01" db="EMBL/GenBank/DDBJ databases">
        <title>Genome sequence of Anoxybacillus ayderensis strain AB04.</title>
        <authorList>
            <person name="Belduz A.O."/>
            <person name="Canakci S."/>
            <person name="Chan K.-G."/>
            <person name="Kahar U.M."/>
            <person name="Yaakob A.S."/>
            <person name="Chan C.S."/>
            <person name="Goh K.M."/>
        </authorList>
    </citation>
    <scope>NUCLEOTIDE SEQUENCE [LARGE SCALE GENOMIC DNA]</scope>
    <source>
        <strain evidence="2 3">AB04</strain>
    </source>
</reference>
<gene>
    <name evidence="2" type="ORF">JV16_01943</name>
</gene>
<feature type="transmembrane region" description="Helical" evidence="1">
    <location>
        <begin position="102"/>
        <end position="119"/>
    </location>
</feature>
<feature type="transmembrane region" description="Helical" evidence="1">
    <location>
        <begin position="80"/>
        <end position="96"/>
    </location>
</feature>
<dbReference type="Proteomes" id="UP000032047">
    <property type="component" value="Unassembled WGS sequence"/>
</dbReference>
<evidence type="ECO:0000313" key="3">
    <source>
        <dbReference type="Proteomes" id="UP000032047"/>
    </source>
</evidence>
<comment type="caution">
    <text evidence="2">The sequence shown here is derived from an EMBL/GenBank/DDBJ whole genome shotgun (WGS) entry which is preliminary data.</text>
</comment>
<proteinExistence type="predicted"/>
<evidence type="ECO:0000313" key="2">
    <source>
        <dbReference type="EMBL" id="KIP20843.1"/>
    </source>
</evidence>
<organism evidence="2 3">
    <name type="scientific">Anoxybacillus ayderensis</name>
    <dbReference type="NCBI Taxonomy" id="265546"/>
    <lineage>
        <taxon>Bacteria</taxon>
        <taxon>Bacillati</taxon>
        <taxon>Bacillota</taxon>
        <taxon>Bacilli</taxon>
        <taxon>Bacillales</taxon>
        <taxon>Anoxybacillaceae</taxon>
        <taxon>Anoxybacillus</taxon>
    </lineage>
</organism>
<sequence length="124" mass="14584">MWLFLIIGLTCGYFMIAWTPTVEPFELELLLTDMIFDPMKTFFALVSFLIGFIANAVLIRTAIWHTLRAWRKETMNQKECFLSYSVLLTFMILAAIDVKKTVIFFLFSFVYGMMSMSVYKEREN</sequence>
<name>A0A0D0HSL2_9BACL</name>
<keyword evidence="1" id="KW-1133">Transmembrane helix</keyword>
<evidence type="ECO:0000256" key="1">
    <source>
        <dbReference type="SAM" id="Phobius"/>
    </source>
</evidence>
<accession>A0A0D0HSL2</accession>
<dbReference type="AlphaFoldDB" id="A0A0D0HSL2"/>
<keyword evidence="1" id="KW-0812">Transmembrane</keyword>
<keyword evidence="3" id="KW-1185">Reference proteome</keyword>
<feature type="transmembrane region" description="Helical" evidence="1">
    <location>
        <begin position="41"/>
        <end position="59"/>
    </location>
</feature>
<dbReference type="PATRIC" id="fig|265546.4.peg.1945"/>
<dbReference type="RefSeq" id="WP_021095035.1">
    <property type="nucleotide sequence ID" value="NZ_ANOC01000031.1"/>
</dbReference>
<keyword evidence="1" id="KW-0472">Membrane</keyword>
<protein>
    <submittedName>
        <fullName evidence="2">Uncharacterized protein</fullName>
    </submittedName>
</protein>
<dbReference type="EMBL" id="JXTG01000010">
    <property type="protein sequence ID" value="KIP20843.1"/>
    <property type="molecule type" value="Genomic_DNA"/>
</dbReference>